<keyword evidence="3" id="KW-1185">Reference proteome</keyword>
<sequence length="290" mass="33897">MDTVTHTLFGLTLFGTANKMHMDKSHKKALLFTTIVGSQIPDIDVVVNLTETGRIMQQMWHRGLTHSFFLIPVWGLIIYFLNRVLFKVKDRRLFYWALLAVFIHDTSDLFNTWGTGYIEPFSSYRVTFGTIPIVDFVFWFFMLAGFIVSRKKEETNRYKVFRAVWLLMIAHVAIQSIQGYVLYNDAKEKYDEVALAAGFVPTQFHVIGKKDSEVEIVKDSIFIEPKLKHHLVSSEEADLEPLFEENPRAATLYDWSPFVVVVEEEEKLGIYDPRFYRDSESFLYEFIEKE</sequence>
<organism evidence="2 3">
    <name type="scientific">Fictibacillus barbaricus</name>
    <dbReference type="NCBI Taxonomy" id="182136"/>
    <lineage>
        <taxon>Bacteria</taxon>
        <taxon>Bacillati</taxon>
        <taxon>Bacillota</taxon>
        <taxon>Bacilli</taxon>
        <taxon>Bacillales</taxon>
        <taxon>Fictibacillaceae</taxon>
        <taxon>Fictibacillus</taxon>
    </lineage>
</organism>
<gene>
    <name evidence="2" type="ORF">JYA64_01485</name>
</gene>
<dbReference type="Pfam" id="PF04307">
    <property type="entry name" value="YdjM"/>
    <property type="match status" value="1"/>
</dbReference>
<dbReference type="PANTHER" id="PTHR40031:SF1">
    <property type="entry name" value="MEMBRANE-BOUND METAL-DEPENDENT HYDROLASE"/>
    <property type="match status" value="1"/>
</dbReference>
<reference evidence="2 3" key="1">
    <citation type="submission" date="2021-01" db="EMBL/GenBank/DDBJ databases">
        <title>Genome Sequencing of Type Strains.</title>
        <authorList>
            <person name="Lemaire J.F."/>
            <person name="Inderbitzin P."/>
            <person name="Collins S.B."/>
            <person name="Wespe N."/>
            <person name="Knight-Connoni V."/>
        </authorList>
    </citation>
    <scope>NUCLEOTIDE SEQUENCE [LARGE SCALE GENOMIC DNA]</scope>
    <source>
        <strain evidence="2 3">DSM 14730</strain>
    </source>
</reference>
<evidence type="ECO:0000313" key="2">
    <source>
        <dbReference type="EMBL" id="MBN3543971.1"/>
    </source>
</evidence>
<dbReference type="EMBL" id="JAFHKS010000038">
    <property type="protein sequence ID" value="MBN3543971.1"/>
    <property type="molecule type" value="Genomic_DNA"/>
</dbReference>
<proteinExistence type="predicted"/>
<dbReference type="RefSeq" id="WP_188404401.1">
    <property type="nucleotide sequence ID" value="NZ_BMCE01000005.1"/>
</dbReference>
<evidence type="ECO:0000256" key="1">
    <source>
        <dbReference type="SAM" id="Phobius"/>
    </source>
</evidence>
<dbReference type="InterPro" id="IPR007404">
    <property type="entry name" value="YdjM-like"/>
</dbReference>
<comment type="caution">
    <text evidence="2">The sequence shown here is derived from an EMBL/GenBank/DDBJ whole genome shotgun (WGS) entry which is preliminary data.</text>
</comment>
<protein>
    <submittedName>
        <fullName evidence="2">Metal-dependent hydrolase</fullName>
    </submittedName>
</protein>
<name>A0ABS2ZBG2_9BACL</name>
<feature type="transmembrane region" description="Helical" evidence="1">
    <location>
        <begin position="63"/>
        <end position="81"/>
    </location>
</feature>
<keyword evidence="1" id="KW-0812">Transmembrane</keyword>
<evidence type="ECO:0000313" key="3">
    <source>
        <dbReference type="Proteomes" id="UP001319060"/>
    </source>
</evidence>
<keyword evidence="2" id="KW-0378">Hydrolase</keyword>
<keyword evidence="1" id="KW-1133">Transmembrane helix</keyword>
<dbReference type="InterPro" id="IPR053170">
    <property type="entry name" value="Transcription_regulator"/>
</dbReference>
<feature type="transmembrane region" description="Helical" evidence="1">
    <location>
        <begin position="126"/>
        <end position="148"/>
    </location>
</feature>
<dbReference type="GO" id="GO:0016787">
    <property type="term" value="F:hydrolase activity"/>
    <property type="evidence" value="ECO:0007669"/>
    <property type="project" value="UniProtKB-KW"/>
</dbReference>
<keyword evidence="1" id="KW-0472">Membrane</keyword>
<dbReference type="Proteomes" id="UP001319060">
    <property type="component" value="Unassembled WGS sequence"/>
</dbReference>
<dbReference type="PANTHER" id="PTHR40031">
    <property type="entry name" value="HYPOTHETICAL MEMBRANE SPANNING PROTEIN"/>
    <property type="match status" value="1"/>
</dbReference>
<feature type="transmembrane region" description="Helical" evidence="1">
    <location>
        <begin position="93"/>
        <end position="114"/>
    </location>
</feature>
<accession>A0ABS2ZBG2</accession>
<feature type="transmembrane region" description="Helical" evidence="1">
    <location>
        <begin position="160"/>
        <end position="183"/>
    </location>
</feature>